<proteinExistence type="predicted"/>
<evidence type="ECO:0000256" key="1">
    <source>
        <dbReference type="SAM" id="MobiDB-lite"/>
    </source>
</evidence>
<protein>
    <submittedName>
        <fullName evidence="2">Uncharacterized protein</fullName>
    </submittedName>
</protein>
<evidence type="ECO:0000313" key="3">
    <source>
        <dbReference type="Proteomes" id="UP001501495"/>
    </source>
</evidence>
<dbReference type="EMBL" id="BAAAZH010000012">
    <property type="protein sequence ID" value="GAA4116384.1"/>
    <property type="molecule type" value="Genomic_DNA"/>
</dbReference>
<reference evidence="3" key="1">
    <citation type="journal article" date="2019" name="Int. J. Syst. Evol. Microbiol.">
        <title>The Global Catalogue of Microorganisms (GCM) 10K type strain sequencing project: providing services to taxonomists for standard genome sequencing and annotation.</title>
        <authorList>
            <consortium name="The Broad Institute Genomics Platform"/>
            <consortium name="The Broad Institute Genome Sequencing Center for Infectious Disease"/>
            <person name="Wu L."/>
            <person name="Ma J."/>
        </authorList>
    </citation>
    <scope>NUCLEOTIDE SEQUENCE [LARGE SCALE GENOMIC DNA]</scope>
    <source>
        <strain evidence="3">JCM 16703</strain>
    </source>
</reference>
<name>A0ABP7XHH3_9ACTN</name>
<dbReference type="Proteomes" id="UP001501495">
    <property type="component" value="Unassembled WGS sequence"/>
</dbReference>
<evidence type="ECO:0000313" key="2">
    <source>
        <dbReference type="EMBL" id="GAA4116384.1"/>
    </source>
</evidence>
<sequence>MSFARGASLGEDHRMDDVRPASNTSDPSAVSAASWWVDAVRAIPLDTALRFGPPGFERYLRVEFGEEPDGADDGWWPAGAVLDLLAAHSPGVALFVGIWEGWTSHGEVPAGPLLALPETPYLTFRRFVVAPCEAAHLFSAAARLWGRRPEWSVPPHLAWPADRSWFFACDVDEEVEFTVGCSTVVAAALGAAFPERVREVGYGAYVPLEEGDPRERPQTP</sequence>
<keyword evidence="3" id="KW-1185">Reference proteome</keyword>
<feature type="compositionally biased region" description="Basic and acidic residues" evidence="1">
    <location>
        <begin position="10"/>
        <end position="19"/>
    </location>
</feature>
<feature type="region of interest" description="Disordered" evidence="1">
    <location>
        <begin position="1"/>
        <end position="28"/>
    </location>
</feature>
<comment type="caution">
    <text evidence="2">The sequence shown here is derived from an EMBL/GenBank/DDBJ whole genome shotgun (WGS) entry which is preliminary data.</text>
</comment>
<accession>A0ABP7XHH3</accession>
<gene>
    <name evidence="2" type="ORF">GCM10022215_16010</name>
</gene>
<organism evidence="2 3">
    <name type="scientific">Nocardioides fonticola</name>
    <dbReference type="NCBI Taxonomy" id="450363"/>
    <lineage>
        <taxon>Bacteria</taxon>
        <taxon>Bacillati</taxon>
        <taxon>Actinomycetota</taxon>
        <taxon>Actinomycetes</taxon>
        <taxon>Propionibacteriales</taxon>
        <taxon>Nocardioidaceae</taxon>
        <taxon>Nocardioides</taxon>
    </lineage>
</organism>